<keyword evidence="3" id="KW-1185">Reference proteome</keyword>
<dbReference type="PIRSF" id="PIRSF001439">
    <property type="entry name" value="CryM"/>
    <property type="match status" value="1"/>
</dbReference>
<reference evidence="2 3" key="1">
    <citation type="submission" date="2016-03" db="EMBL/GenBank/DDBJ databases">
        <title>Genome sequence of Nesiotobacter sp. nov., a moderately halophilic alphaproteobacterium isolated from the Yellow Sea, China.</title>
        <authorList>
            <person name="Zhang G."/>
            <person name="Zhang R."/>
        </authorList>
    </citation>
    <scope>NUCLEOTIDE SEQUENCE [LARGE SCALE GENOMIC DNA]</scope>
    <source>
        <strain evidence="2 3">WB1-6</strain>
    </source>
</reference>
<dbReference type="Gene3D" id="3.40.50.720">
    <property type="entry name" value="NAD(P)-binding Rossmann-like Domain"/>
    <property type="match status" value="1"/>
</dbReference>
<accession>A0A1U7JFI1</accession>
<evidence type="ECO:0000256" key="1">
    <source>
        <dbReference type="ARBA" id="ARBA00008903"/>
    </source>
</evidence>
<dbReference type="Proteomes" id="UP000185783">
    <property type="component" value="Unassembled WGS sequence"/>
</dbReference>
<dbReference type="InterPro" id="IPR023401">
    <property type="entry name" value="ODC_N"/>
</dbReference>
<dbReference type="EMBL" id="LVVZ01000019">
    <property type="protein sequence ID" value="OKL43516.1"/>
    <property type="molecule type" value="Genomic_DNA"/>
</dbReference>
<sequence>MLLLSADETRANLPYPALVEELRQMFKTGCEMPLRHHHDVAVPGEPDATLLLMPAWQPGAYVGVKLASVFPGNSERGLPAISASYVLSSGKTGETLALVDGGELTARRTAAASALAADYLARADSEHLVMVGTGRLSLNLIAAHKAVRPIKSVAIWGRNPEKAEAIAKQAGENFGIKAWATTDLQSACAKADIVSAATLSTSALIKGDWLPEGVHVDLVGAFKPSMRETDEIVIMKGCLFADTREGALKEGGDYAIPLQEGTITPDAILADLYDLCRGTHEGRRQDKEITVFKSVGAALEDLAGAILAYKNAVSKA</sequence>
<dbReference type="Gene3D" id="3.30.1780.10">
    <property type="entry name" value="ornithine cyclodeaminase, domain 1"/>
    <property type="match status" value="1"/>
</dbReference>
<dbReference type="NCBIfam" id="NF004793">
    <property type="entry name" value="PRK06141.1"/>
    <property type="match status" value="1"/>
</dbReference>
<name>A0A1U7JFI1_9HYPH</name>
<dbReference type="RefSeq" id="WP_028480937.1">
    <property type="nucleotide sequence ID" value="NZ_LVVZ01000019.1"/>
</dbReference>
<dbReference type="GO" id="GO:0016491">
    <property type="term" value="F:oxidoreductase activity"/>
    <property type="evidence" value="ECO:0007669"/>
    <property type="project" value="UniProtKB-ARBA"/>
</dbReference>
<evidence type="ECO:0000313" key="3">
    <source>
        <dbReference type="Proteomes" id="UP000185783"/>
    </source>
</evidence>
<comment type="caution">
    <text evidence="2">The sequence shown here is derived from an EMBL/GenBank/DDBJ whole genome shotgun (WGS) entry which is preliminary data.</text>
</comment>
<dbReference type="STRING" id="197461.A3843_12815"/>
<dbReference type="Pfam" id="PF02423">
    <property type="entry name" value="OCD_Mu_crystall"/>
    <property type="match status" value="1"/>
</dbReference>
<proteinExistence type="inferred from homology"/>
<dbReference type="GO" id="GO:0005737">
    <property type="term" value="C:cytoplasm"/>
    <property type="evidence" value="ECO:0007669"/>
    <property type="project" value="TreeGrafter"/>
</dbReference>
<dbReference type="PANTHER" id="PTHR13812:SF19">
    <property type="entry name" value="KETIMINE REDUCTASE MU-CRYSTALLIN"/>
    <property type="match status" value="1"/>
</dbReference>
<dbReference type="GO" id="GO:0019752">
    <property type="term" value="P:carboxylic acid metabolic process"/>
    <property type="evidence" value="ECO:0007669"/>
    <property type="project" value="UniProtKB-ARBA"/>
</dbReference>
<dbReference type="SUPFAM" id="SSF51735">
    <property type="entry name" value="NAD(P)-binding Rossmann-fold domains"/>
    <property type="match status" value="1"/>
</dbReference>
<dbReference type="PANTHER" id="PTHR13812">
    <property type="entry name" value="KETIMINE REDUCTASE MU-CRYSTALLIN"/>
    <property type="match status" value="1"/>
</dbReference>
<organism evidence="2 3">
    <name type="scientific">Pseudovibrio exalbescens</name>
    <dbReference type="NCBI Taxonomy" id="197461"/>
    <lineage>
        <taxon>Bacteria</taxon>
        <taxon>Pseudomonadati</taxon>
        <taxon>Pseudomonadota</taxon>
        <taxon>Alphaproteobacteria</taxon>
        <taxon>Hyphomicrobiales</taxon>
        <taxon>Stappiaceae</taxon>
        <taxon>Pseudovibrio</taxon>
    </lineage>
</organism>
<dbReference type="FunFam" id="3.40.50.720:FF:000311">
    <property type="entry name" value="Ornithine cyclodeaminase"/>
    <property type="match status" value="1"/>
</dbReference>
<evidence type="ECO:0000313" key="2">
    <source>
        <dbReference type="EMBL" id="OKL43516.1"/>
    </source>
</evidence>
<gene>
    <name evidence="2" type="ORF">A3843_12815</name>
</gene>
<dbReference type="InterPro" id="IPR003462">
    <property type="entry name" value="ODC_Mu_crystall"/>
</dbReference>
<protein>
    <submittedName>
        <fullName evidence="2">Ornithine cyclodeaminase</fullName>
    </submittedName>
</protein>
<comment type="similarity">
    <text evidence="1">Belongs to the ornithine cyclodeaminase/mu-crystallin family.</text>
</comment>
<dbReference type="AlphaFoldDB" id="A0A1U7JFI1"/>
<dbReference type="InterPro" id="IPR036291">
    <property type="entry name" value="NAD(P)-bd_dom_sf"/>
</dbReference>